<gene>
    <name evidence="1" type="ORF">WA026_000922</name>
</gene>
<dbReference type="AlphaFoldDB" id="A0AAW1V8R6"/>
<accession>A0AAW1V8R6</accession>
<sequence>MEGLSERNVYVVCGPAFPCLSPEEFQLKEVFILRPEMASLARRIQRPAEMKNRNAIVWVIGPEYVGKVMRFPEILRWSENSRRIYKIESTRRSASIKIKMTTGVKKRSSINISQR</sequence>
<evidence type="ECO:0000313" key="1">
    <source>
        <dbReference type="EMBL" id="KAK9888693.1"/>
    </source>
</evidence>
<evidence type="ECO:0000313" key="2">
    <source>
        <dbReference type="Proteomes" id="UP001431783"/>
    </source>
</evidence>
<organism evidence="1 2">
    <name type="scientific">Henosepilachna vigintioctopunctata</name>
    <dbReference type="NCBI Taxonomy" id="420089"/>
    <lineage>
        <taxon>Eukaryota</taxon>
        <taxon>Metazoa</taxon>
        <taxon>Ecdysozoa</taxon>
        <taxon>Arthropoda</taxon>
        <taxon>Hexapoda</taxon>
        <taxon>Insecta</taxon>
        <taxon>Pterygota</taxon>
        <taxon>Neoptera</taxon>
        <taxon>Endopterygota</taxon>
        <taxon>Coleoptera</taxon>
        <taxon>Polyphaga</taxon>
        <taxon>Cucujiformia</taxon>
        <taxon>Coccinelloidea</taxon>
        <taxon>Coccinellidae</taxon>
        <taxon>Epilachninae</taxon>
        <taxon>Epilachnini</taxon>
        <taxon>Henosepilachna</taxon>
    </lineage>
</organism>
<proteinExistence type="predicted"/>
<protein>
    <submittedName>
        <fullName evidence="1">Uncharacterized protein</fullName>
    </submittedName>
</protein>
<name>A0AAW1V8R6_9CUCU</name>
<dbReference type="Proteomes" id="UP001431783">
    <property type="component" value="Unassembled WGS sequence"/>
</dbReference>
<keyword evidence="2" id="KW-1185">Reference proteome</keyword>
<reference evidence="1 2" key="1">
    <citation type="submission" date="2023-03" db="EMBL/GenBank/DDBJ databases">
        <title>Genome insight into feeding habits of ladybird beetles.</title>
        <authorList>
            <person name="Li H.-S."/>
            <person name="Huang Y.-H."/>
            <person name="Pang H."/>
        </authorList>
    </citation>
    <scope>NUCLEOTIDE SEQUENCE [LARGE SCALE GENOMIC DNA]</scope>
    <source>
        <strain evidence="1">SYSU_2023b</strain>
        <tissue evidence="1">Whole body</tissue>
    </source>
</reference>
<comment type="caution">
    <text evidence="1">The sequence shown here is derived from an EMBL/GenBank/DDBJ whole genome shotgun (WGS) entry which is preliminary data.</text>
</comment>
<dbReference type="EMBL" id="JARQZJ010000121">
    <property type="protein sequence ID" value="KAK9888693.1"/>
    <property type="molecule type" value="Genomic_DNA"/>
</dbReference>